<dbReference type="InterPro" id="IPR037026">
    <property type="entry name" value="Vgr_OB-fold_dom_sf"/>
</dbReference>
<protein>
    <submittedName>
        <fullName evidence="2">Phage protein D and tail spike protein, putative</fullName>
    </submittedName>
</protein>
<dbReference type="KEGG" id="pca:Pcar_2892"/>
<keyword evidence="3" id="KW-1185">Reference proteome</keyword>
<dbReference type="EMBL" id="CP000142">
    <property type="protein sequence ID" value="ABA90127.1"/>
    <property type="molecule type" value="Genomic_DNA"/>
</dbReference>
<dbReference type="Gene3D" id="3.30.1920.10">
    <property type="entry name" value="Baseplate protein-like domains - 2 layer sandwich fold"/>
    <property type="match status" value="1"/>
</dbReference>
<dbReference type="STRING" id="338963.Pcar_2892"/>
<dbReference type="InterPro" id="IPR006531">
    <property type="entry name" value="Gp5/Vgr_OB"/>
</dbReference>
<dbReference type="InterPro" id="IPR023399">
    <property type="entry name" value="Baseplate-like_2-layer_sand"/>
</dbReference>
<evidence type="ECO:0000313" key="3">
    <source>
        <dbReference type="Proteomes" id="UP000002534"/>
    </source>
</evidence>
<reference evidence="3" key="1">
    <citation type="submission" date="2005-10" db="EMBL/GenBank/DDBJ databases">
        <title>Complete sequence of Pelobacter carbinolicus DSM 2380.</title>
        <authorList>
            <person name="Copeland A."/>
            <person name="Lucas S."/>
            <person name="Lapidus A."/>
            <person name="Barry K."/>
            <person name="Detter J.C."/>
            <person name="Glavina T."/>
            <person name="Hammon N."/>
            <person name="Israni S."/>
            <person name="Pitluck S."/>
            <person name="Chertkov O."/>
            <person name="Schmutz J."/>
            <person name="Larimer F."/>
            <person name="Land M."/>
            <person name="Kyrpides N."/>
            <person name="Ivanova N."/>
            <person name="Richardson P."/>
        </authorList>
    </citation>
    <scope>NUCLEOTIDE SEQUENCE [LARGE SCALE GENOMIC DNA]</scope>
    <source>
        <strain evidence="3">DSM 2380 / NBRC 103641 / GraBd1</strain>
    </source>
</reference>
<dbReference type="RefSeq" id="WP_011342678.1">
    <property type="nucleotide sequence ID" value="NC_007498.2"/>
</dbReference>
<dbReference type="OrthoDB" id="4931325at2"/>
<dbReference type="AlphaFoldDB" id="Q3A0I0"/>
<dbReference type="Gene3D" id="2.30.300.10">
    <property type="entry name" value="Baseplate protein-like domain - beta roll fold"/>
    <property type="match status" value="1"/>
</dbReference>
<organism evidence="2 3">
    <name type="scientific">Syntrophotalea carbinolica (strain DSM 2380 / NBRC 103641 / GraBd1)</name>
    <name type="common">Pelobacter carbinolicus</name>
    <dbReference type="NCBI Taxonomy" id="338963"/>
    <lineage>
        <taxon>Bacteria</taxon>
        <taxon>Pseudomonadati</taxon>
        <taxon>Thermodesulfobacteriota</taxon>
        <taxon>Desulfuromonadia</taxon>
        <taxon>Desulfuromonadales</taxon>
        <taxon>Syntrophotaleaceae</taxon>
        <taxon>Syntrophotalea</taxon>
    </lineage>
</organism>
<evidence type="ECO:0000313" key="2">
    <source>
        <dbReference type="EMBL" id="ABA90127.1"/>
    </source>
</evidence>
<gene>
    <name evidence="2" type="ordered locus">Pcar_2892</name>
</gene>
<dbReference type="eggNOG" id="COG3501">
    <property type="taxonomic scope" value="Bacteria"/>
</dbReference>
<reference evidence="2 3" key="2">
    <citation type="journal article" date="2012" name="BMC Genomics">
        <title>The genome of Pelobacter carbinolicus reveals surprising metabolic capabilities and physiological features.</title>
        <authorList>
            <person name="Aklujkar M."/>
            <person name="Haveman S.A."/>
            <person name="Didonato R.Jr."/>
            <person name="Chertkov O."/>
            <person name="Han C.S."/>
            <person name="Land M.L."/>
            <person name="Brown P."/>
            <person name="Lovley D.R."/>
        </authorList>
    </citation>
    <scope>NUCLEOTIDE SEQUENCE [LARGE SCALE GENOMIC DNA]</scope>
    <source>
        <strain evidence="3">DSM 2380 / NBRC 103641 / GraBd1</strain>
    </source>
</reference>
<dbReference type="Gene3D" id="3.55.50.10">
    <property type="entry name" value="Baseplate protein-like domains"/>
    <property type="match status" value="1"/>
</dbReference>
<dbReference type="SMR" id="Q3A0I0"/>
<dbReference type="Pfam" id="PF04717">
    <property type="entry name" value="Phage_base_V"/>
    <property type="match status" value="1"/>
</dbReference>
<dbReference type="Pfam" id="PF05954">
    <property type="entry name" value="Phage_GPD"/>
    <property type="match status" value="1"/>
</dbReference>
<accession>Q3A0I0</accession>
<name>Q3A0I0_SYNC1</name>
<dbReference type="HOGENOM" id="CLU_520553_0_0_7"/>
<dbReference type="Proteomes" id="UP000002534">
    <property type="component" value="Chromosome"/>
</dbReference>
<evidence type="ECO:0000259" key="1">
    <source>
        <dbReference type="Pfam" id="PF04717"/>
    </source>
</evidence>
<dbReference type="SUPFAM" id="SSF69255">
    <property type="entry name" value="gp5 N-terminal domain-like"/>
    <property type="match status" value="1"/>
</dbReference>
<proteinExistence type="predicted"/>
<feature type="domain" description="Gp5/Type VI secretion system Vgr protein OB-fold" evidence="1">
    <location>
        <begin position="340"/>
        <end position="412"/>
    </location>
</feature>
<dbReference type="SUPFAM" id="SSF69279">
    <property type="entry name" value="Phage tail proteins"/>
    <property type="match status" value="1"/>
</dbReference>
<dbReference type="Gene3D" id="2.40.50.230">
    <property type="entry name" value="Gp5 N-terminal domain"/>
    <property type="match status" value="1"/>
</dbReference>
<sequence length="499" mass="53564">MKQVNMLPGVRVEGVEIGEALHFSQLRIVQQLDAPSQCEVSWNAPTSEPSFLAKIAAEPGASLSVQIDTQTSPVFDGEISCVEYLHGPSGTLTLRVRAYDVLGRLQRRQGVRTHVEVTTAELARTLAAEVGVSTDASSKGPVWSRIVPRFAHDLALLREYAARSGLHFYVQDGTLQLFAPQSETAHILELALGENLFEAHVERNPVGAVSTVRLLGWDPHTGESRQVQAQGAASSFARGTGERVLLGAPVESDGEAEALAAAELNRSQASAMVLWGVAEGDVALRPGRWVRVRGVAEGMEGPYLLRTVVHTLDIASGYVCEIDTRPELPDRPQSVPALVTAEVCDVDDPQGQGRVQVSLDSYGDALSTWMMVLQLGAGHDKGVMVLPETGDRVLVALPDGDPSRGVVLGGLFHTDGPPRDPEAVTGRGKHRPYTLATRGGQRIRLNDADGSIRLQNAEGSFLSLTPEGLLLHAEGELVIEAPGNRLVLGADRIDMQRRT</sequence>